<dbReference type="InterPro" id="IPR001444">
    <property type="entry name" value="Flag_bb_rod_N"/>
</dbReference>
<keyword evidence="11" id="KW-1185">Reference proteome</keyword>
<dbReference type="STRING" id="80876.SAMN05421779_102759"/>
<sequence length="584" mass="59430">MSMRIAYSAANSALMTIQSQMSVSSNNIANADTDGYTRKVANLTATNSGSYGTGVTVSSVTSTASSSMVKSVVKASSTLGSAEVVASYMSSLGDAMGTIDSDGTTGSSLSSMIDDLESSLRSLADTPESDTLVAQVLGAVDDAASQLRTTSASVQQLRSQADSDIDAAVDTVNSALNTIDSLNEQIVSGQARGLDTSNLEDQRYTALQSISENMEVSYFTDSNGAMKVYTDNGIPLVDSQVHELSFNSAGTLNSGVSYPTNLSGITVGSIDITSNINSGAIGGLLQLRDEDLPAVQDELDQLATSLMTALNSVSNTGTSLPAPNSLTGTATVAGTDAVDGSGTVRVAVLNSDGEVDEYQDFDLSSYSTIDDLIADIDGMGGISASLDSDGHLVISADDTDMGVSIGAMDGTMGTDSENMSMFFGLNDLLTGTGASDISLSSRIAEDSSAFAVGALSDSSTLTVGEIGVAAGDGSVATALADALSGETTFDAAGNMSAMTTSLSSYASGILSDVSTSVDSSESKLASAETRYTTQSEALSSQSGVNLDEENALISQLENAYATAASLIEALNSMFDDLLTAVKST</sequence>
<dbReference type="PRINTS" id="PR01005">
    <property type="entry name" value="FLGHOOKAP1"/>
</dbReference>
<evidence type="ECO:0000256" key="7">
    <source>
        <dbReference type="RuleBase" id="RU362065"/>
    </source>
</evidence>
<dbReference type="GO" id="GO:0005198">
    <property type="term" value="F:structural molecule activity"/>
    <property type="evidence" value="ECO:0007669"/>
    <property type="project" value="UniProtKB-UniRule"/>
</dbReference>
<keyword evidence="10" id="KW-0966">Cell projection</keyword>
<dbReference type="AlphaFoldDB" id="A0A1N7KG16"/>
<dbReference type="GO" id="GO:0009424">
    <property type="term" value="C:bacterial-type flagellum hook"/>
    <property type="evidence" value="ECO:0007669"/>
    <property type="project" value="UniProtKB-UniRule"/>
</dbReference>
<keyword evidence="6 7" id="KW-0975">Bacterial flagellum</keyword>
<keyword evidence="5 7" id="KW-0964">Secreted</keyword>
<dbReference type="GO" id="GO:0009425">
    <property type="term" value="C:bacterial-type flagellum basal body"/>
    <property type="evidence" value="ECO:0007669"/>
    <property type="project" value="UniProtKB-SubCell"/>
</dbReference>
<dbReference type="NCBIfam" id="TIGR02492">
    <property type="entry name" value="flgK_ends"/>
    <property type="match status" value="1"/>
</dbReference>
<dbReference type="Pfam" id="PF22638">
    <property type="entry name" value="FlgK_D1"/>
    <property type="match status" value="1"/>
</dbReference>
<evidence type="ECO:0000256" key="2">
    <source>
        <dbReference type="ARBA" id="ARBA00004613"/>
    </source>
</evidence>
<protein>
    <recommendedName>
        <fullName evidence="4 7">Flagellar hook-associated protein 1</fullName>
        <shortName evidence="7">HAP1</shortName>
    </recommendedName>
</protein>
<dbReference type="GO" id="GO:0005576">
    <property type="term" value="C:extracellular region"/>
    <property type="evidence" value="ECO:0007669"/>
    <property type="project" value="UniProtKB-SubCell"/>
</dbReference>
<name>A0A1N7KG16_9PROT</name>
<evidence type="ECO:0000256" key="3">
    <source>
        <dbReference type="ARBA" id="ARBA00009677"/>
    </source>
</evidence>
<dbReference type="InterPro" id="IPR002371">
    <property type="entry name" value="FlgK"/>
</dbReference>
<dbReference type="PANTHER" id="PTHR30033">
    <property type="entry name" value="FLAGELLAR HOOK-ASSOCIATED PROTEIN 1"/>
    <property type="match status" value="1"/>
</dbReference>
<accession>A0A1N7KG16</accession>
<evidence type="ECO:0000256" key="6">
    <source>
        <dbReference type="ARBA" id="ARBA00023143"/>
    </source>
</evidence>
<comment type="similarity">
    <text evidence="3 7">Belongs to the flagella basal body rod proteins family.</text>
</comment>
<feature type="domain" description="Flagellar hook-associated protein FlgK helical" evidence="9">
    <location>
        <begin position="105"/>
        <end position="320"/>
    </location>
</feature>
<dbReference type="EMBL" id="FTOA01000002">
    <property type="protein sequence ID" value="SIS60507.1"/>
    <property type="molecule type" value="Genomic_DNA"/>
</dbReference>
<dbReference type="GO" id="GO:0044780">
    <property type="term" value="P:bacterial-type flagellum assembly"/>
    <property type="evidence" value="ECO:0007669"/>
    <property type="project" value="InterPro"/>
</dbReference>
<evidence type="ECO:0000259" key="8">
    <source>
        <dbReference type="Pfam" id="PF00460"/>
    </source>
</evidence>
<dbReference type="Pfam" id="PF00460">
    <property type="entry name" value="Flg_bb_rod"/>
    <property type="match status" value="1"/>
</dbReference>
<evidence type="ECO:0000256" key="4">
    <source>
        <dbReference type="ARBA" id="ARBA00016244"/>
    </source>
</evidence>
<dbReference type="PROSITE" id="PS00588">
    <property type="entry name" value="FLAGELLA_BB_ROD"/>
    <property type="match status" value="1"/>
</dbReference>
<evidence type="ECO:0000256" key="5">
    <source>
        <dbReference type="ARBA" id="ARBA00022525"/>
    </source>
</evidence>
<dbReference type="PANTHER" id="PTHR30033:SF1">
    <property type="entry name" value="FLAGELLAR HOOK-ASSOCIATED PROTEIN 1"/>
    <property type="match status" value="1"/>
</dbReference>
<dbReference type="Proteomes" id="UP000185678">
    <property type="component" value="Unassembled WGS sequence"/>
</dbReference>
<evidence type="ECO:0000259" key="9">
    <source>
        <dbReference type="Pfam" id="PF22638"/>
    </source>
</evidence>
<keyword evidence="10" id="KW-0969">Cilium</keyword>
<dbReference type="InterPro" id="IPR019776">
    <property type="entry name" value="Flagellar_basal_body_rod_CS"/>
</dbReference>
<organism evidence="10 11">
    <name type="scientific">Insolitispirillum peregrinum</name>
    <dbReference type="NCBI Taxonomy" id="80876"/>
    <lineage>
        <taxon>Bacteria</taxon>
        <taxon>Pseudomonadati</taxon>
        <taxon>Pseudomonadota</taxon>
        <taxon>Alphaproteobacteria</taxon>
        <taxon>Rhodospirillales</taxon>
        <taxon>Novispirillaceae</taxon>
        <taxon>Insolitispirillum</taxon>
    </lineage>
</organism>
<comment type="subcellular location">
    <subcellularLocation>
        <location evidence="1">Bacterial flagellum basal body</location>
    </subcellularLocation>
    <subcellularLocation>
        <location evidence="2 7">Secreted</location>
    </subcellularLocation>
</comment>
<proteinExistence type="inferred from homology"/>
<dbReference type="InterPro" id="IPR053927">
    <property type="entry name" value="FlgK_helical"/>
</dbReference>
<dbReference type="SUPFAM" id="SSF64518">
    <property type="entry name" value="Phase 1 flagellin"/>
    <property type="match status" value="1"/>
</dbReference>
<evidence type="ECO:0000313" key="10">
    <source>
        <dbReference type="EMBL" id="SIS60507.1"/>
    </source>
</evidence>
<evidence type="ECO:0000313" key="11">
    <source>
        <dbReference type="Proteomes" id="UP000185678"/>
    </source>
</evidence>
<dbReference type="OrthoDB" id="7181295at2"/>
<evidence type="ECO:0000256" key="1">
    <source>
        <dbReference type="ARBA" id="ARBA00004117"/>
    </source>
</evidence>
<gene>
    <name evidence="7" type="primary">flgK</name>
    <name evidence="10" type="ORF">SAMN05421779_102759</name>
</gene>
<dbReference type="RefSeq" id="WP_076399572.1">
    <property type="nucleotide sequence ID" value="NZ_FTOA01000002.1"/>
</dbReference>
<reference evidence="10 11" key="1">
    <citation type="submission" date="2017-01" db="EMBL/GenBank/DDBJ databases">
        <authorList>
            <person name="Mah S.A."/>
            <person name="Swanson W.J."/>
            <person name="Moy G.W."/>
            <person name="Vacquier V.D."/>
        </authorList>
    </citation>
    <scope>NUCLEOTIDE SEQUENCE [LARGE SCALE GENOMIC DNA]</scope>
    <source>
        <strain evidence="10 11">DSM 11589</strain>
    </source>
</reference>
<feature type="domain" description="Flagellar basal body rod protein N-terminal" evidence="8">
    <location>
        <begin position="10"/>
        <end position="37"/>
    </location>
</feature>
<keyword evidence="10" id="KW-0282">Flagellum</keyword>